<comment type="caution">
    <text evidence="1">The sequence shown here is derived from an EMBL/GenBank/DDBJ whole genome shotgun (WGS) entry which is preliminary data.</text>
</comment>
<organism evidence="1 2">
    <name type="scientific">Leeuwenhoekiella blandensis (strain CECT 7118 / CCUG 51940 / KCTC 22103 / MED217)</name>
    <name type="common">Flavobacterium sp. (strain MED217)</name>
    <dbReference type="NCBI Taxonomy" id="398720"/>
    <lineage>
        <taxon>Bacteria</taxon>
        <taxon>Pseudomonadati</taxon>
        <taxon>Bacteroidota</taxon>
        <taxon>Flavobacteriia</taxon>
        <taxon>Flavobacteriales</taxon>
        <taxon>Flavobacteriaceae</taxon>
        <taxon>Leeuwenhoekiella</taxon>
    </lineage>
</organism>
<accession>A3XJD7</accession>
<protein>
    <submittedName>
        <fullName evidence="1">Uncharacterized protein</fullName>
    </submittedName>
</protein>
<dbReference type="OrthoDB" id="1447688at2"/>
<dbReference type="Proteomes" id="UP000001601">
    <property type="component" value="Unassembled WGS sequence"/>
</dbReference>
<dbReference type="EMBL" id="AANC01000002">
    <property type="protein sequence ID" value="EAQ50334.1"/>
    <property type="molecule type" value="Genomic_DNA"/>
</dbReference>
<gene>
    <name evidence="1" type="ORF">MED217_04862</name>
</gene>
<evidence type="ECO:0000313" key="1">
    <source>
        <dbReference type="EMBL" id="EAQ50334.1"/>
    </source>
</evidence>
<dbReference type="eggNOG" id="ENOG5030ZM8">
    <property type="taxonomic scope" value="Bacteria"/>
</dbReference>
<keyword evidence="2" id="KW-1185">Reference proteome</keyword>
<dbReference type="HOGENOM" id="CLU_2396043_0_0_10"/>
<proteinExistence type="predicted"/>
<evidence type="ECO:0000313" key="2">
    <source>
        <dbReference type="Proteomes" id="UP000001601"/>
    </source>
</evidence>
<reference evidence="1 2" key="1">
    <citation type="journal article" date="2007" name="Nature">
        <title>Light stimulates growth of proteorhodopsin-containing marine Flavobacteria.</title>
        <authorList>
            <person name="Gomez-Consarnau L."/>
            <person name="Gonzalez J.M."/>
            <person name="Coll-Llado M."/>
            <person name="Gourdon P."/>
            <person name="Pascher T."/>
            <person name="Neutze R."/>
            <person name="Pedros-Alio C."/>
            <person name="Pinhassi J."/>
        </authorList>
    </citation>
    <scope>NUCLEOTIDE SEQUENCE [LARGE SCALE GENOMIC DNA]</scope>
    <source>
        <strain evidence="1 2">MED217</strain>
    </source>
</reference>
<dbReference type="RefSeq" id="WP_009779360.1">
    <property type="nucleotide sequence ID" value="NZ_CH672395.1"/>
</dbReference>
<sequence length="93" mass="11218">MTTTEDSKMYVLKVKYSVIDVSKKKSKRRITRKKEKLYLVRDPESIDDKLKELEDTLLEIDQEQRATLIERAQEFLRKFGTRCNRTYLNMLRT</sequence>
<name>A3XJD7_LEEBM</name>
<dbReference type="AlphaFoldDB" id="A3XJD7"/>